<dbReference type="InterPro" id="IPR027231">
    <property type="entry name" value="Semaphorin"/>
</dbReference>
<dbReference type="EMBL" id="JAFIRN010000003">
    <property type="protein sequence ID" value="KAG5851623.1"/>
    <property type="molecule type" value="Genomic_DNA"/>
</dbReference>
<keyword evidence="1" id="KW-0325">Glycoprotein</keyword>
<accession>A0A9D3S1X4</accession>
<evidence type="ECO:0000256" key="2">
    <source>
        <dbReference type="PROSITE-ProRule" id="PRU00352"/>
    </source>
</evidence>
<sequence>MSGRPCPSSPCSPPPLPPPPPRPPPSAECTRREHPVVSFQALSPWISSFSHPGVRDFSQLTLDLSRNQLIVGARNYLFRLSLSNISLIQATEWGPDEDTRRSCQSKGKTEAECQNYIRVLLVNGKRVFTCGTNAFLPVCTTRQIGNMSRVLDKVNGCVYAATRSLRRDPVIYRSTTPPPW</sequence>
<dbReference type="Proteomes" id="UP001044222">
    <property type="component" value="Unassembled WGS sequence"/>
</dbReference>
<evidence type="ECO:0000313" key="5">
    <source>
        <dbReference type="EMBL" id="KAG5851623.1"/>
    </source>
</evidence>
<feature type="region of interest" description="Disordered" evidence="3">
    <location>
        <begin position="1"/>
        <end position="31"/>
    </location>
</feature>
<reference evidence="5" key="1">
    <citation type="submission" date="2021-01" db="EMBL/GenBank/DDBJ databases">
        <title>A chromosome-scale assembly of European eel, Anguilla anguilla.</title>
        <authorList>
            <person name="Henkel C."/>
            <person name="Jong-Raadsen S.A."/>
            <person name="Dufour S."/>
            <person name="Weltzien F.-A."/>
            <person name="Palstra A.P."/>
            <person name="Pelster B."/>
            <person name="Spaink H.P."/>
            <person name="Van Den Thillart G.E."/>
            <person name="Jansen H."/>
            <person name="Zahm M."/>
            <person name="Klopp C."/>
            <person name="Cedric C."/>
            <person name="Louis A."/>
            <person name="Berthelot C."/>
            <person name="Parey E."/>
            <person name="Roest Crollius H."/>
            <person name="Montfort J."/>
            <person name="Robinson-Rechavi M."/>
            <person name="Bucao C."/>
            <person name="Bouchez O."/>
            <person name="Gislard M."/>
            <person name="Lluch J."/>
            <person name="Milhes M."/>
            <person name="Lampietro C."/>
            <person name="Lopez Roques C."/>
            <person name="Donnadieu C."/>
            <person name="Braasch I."/>
            <person name="Desvignes T."/>
            <person name="Postlethwait J."/>
            <person name="Bobe J."/>
            <person name="Guiguen Y."/>
            <person name="Dirks R."/>
        </authorList>
    </citation>
    <scope>NUCLEOTIDE SEQUENCE</scope>
    <source>
        <strain evidence="5">Tag_6206</strain>
        <tissue evidence="5">Liver</tissue>
    </source>
</reference>
<evidence type="ECO:0000313" key="6">
    <source>
        <dbReference type="Proteomes" id="UP001044222"/>
    </source>
</evidence>
<dbReference type="GO" id="GO:0071526">
    <property type="term" value="P:semaphorin-plexin signaling pathway"/>
    <property type="evidence" value="ECO:0007669"/>
    <property type="project" value="TreeGrafter"/>
</dbReference>
<name>A0A9D3S1X4_ANGAN</name>
<feature type="domain" description="Sema" evidence="4">
    <location>
        <begin position="34"/>
        <end position="180"/>
    </location>
</feature>
<feature type="compositionally biased region" description="Pro residues" evidence="3">
    <location>
        <begin position="7"/>
        <end position="26"/>
    </location>
</feature>
<dbReference type="InterPro" id="IPR036352">
    <property type="entry name" value="Semap_dom_sf"/>
</dbReference>
<dbReference type="Gene3D" id="2.130.10.10">
    <property type="entry name" value="YVTN repeat-like/Quinoprotein amine dehydrogenase"/>
    <property type="match status" value="1"/>
</dbReference>
<dbReference type="GO" id="GO:0045499">
    <property type="term" value="F:chemorepellent activity"/>
    <property type="evidence" value="ECO:0007669"/>
    <property type="project" value="TreeGrafter"/>
</dbReference>
<dbReference type="InterPro" id="IPR015943">
    <property type="entry name" value="WD40/YVTN_repeat-like_dom_sf"/>
</dbReference>
<dbReference type="GO" id="GO:0005886">
    <property type="term" value="C:plasma membrane"/>
    <property type="evidence" value="ECO:0007669"/>
    <property type="project" value="TreeGrafter"/>
</dbReference>
<comment type="caution">
    <text evidence="2">Lacks conserved residue(s) required for the propagation of feature annotation.</text>
</comment>
<dbReference type="GO" id="GO:0007411">
    <property type="term" value="P:axon guidance"/>
    <property type="evidence" value="ECO:0007669"/>
    <property type="project" value="TreeGrafter"/>
</dbReference>
<gene>
    <name evidence="5" type="ORF">ANANG_G00053610</name>
</gene>
<dbReference type="GO" id="GO:0030215">
    <property type="term" value="F:semaphorin receptor binding"/>
    <property type="evidence" value="ECO:0007669"/>
    <property type="project" value="InterPro"/>
</dbReference>
<evidence type="ECO:0000256" key="3">
    <source>
        <dbReference type="SAM" id="MobiDB-lite"/>
    </source>
</evidence>
<evidence type="ECO:0000256" key="1">
    <source>
        <dbReference type="ARBA" id="ARBA00023180"/>
    </source>
</evidence>
<evidence type="ECO:0000259" key="4">
    <source>
        <dbReference type="PROSITE" id="PS51004"/>
    </source>
</evidence>
<protein>
    <recommendedName>
        <fullName evidence="4">Sema domain-containing protein</fullName>
    </recommendedName>
</protein>
<proteinExistence type="predicted"/>
<dbReference type="PROSITE" id="PS51004">
    <property type="entry name" value="SEMA"/>
    <property type="match status" value="1"/>
</dbReference>
<dbReference type="InterPro" id="IPR001627">
    <property type="entry name" value="Semap_dom"/>
</dbReference>
<dbReference type="SUPFAM" id="SSF101912">
    <property type="entry name" value="Sema domain"/>
    <property type="match status" value="1"/>
</dbReference>
<dbReference type="GO" id="GO:0030335">
    <property type="term" value="P:positive regulation of cell migration"/>
    <property type="evidence" value="ECO:0007669"/>
    <property type="project" value="TreeGrafter"/>
</dbReference>
<dbReference type="PANTHER" id="PTHR11036:SF39">
    <property type="entry name" value="SEMAPHORIN-5B"/>
    <property type="match status" value="1"/>
</dbReference>
<keyword evidence="6" id="KW-1185">Reference proteome</keyword>
<dbReference type="AlphaFoldDB" id="A0A9D3S1X4"/>
<comment type="caution">
    <text evidence="5">The sequence shown here is derived from an EMBL/GenBank/DDBJ whole genome shotgun (WGS) entry which is preliminary data.</text>
</comment>
<dbReference type="GO" id="GO:0001755">
    <property type="term" value="P:neural crest cell migration"/>
    <property type="evidence" value="ECO:0007669"/>
    <property type="project" value="TreeGrafter"/>
</dbReference>
<dbReference type="PANTHER" id="PTHR11036">
    <property type="entry name" value="SEMAPHORIN"/>
    <property type="match status" value="1"/>
</dbReference>
<organism evidence="5 6">
    <name type="scientific">Anguilla anguilla</name>
    <name type="common">European freshwater eel</name>
    <name type="synonym">Muraena anguilla</name>
    <dbReference type="NCBI Taxonomy" id="7936"/>
    <lineage>
        <taxon>Eukaryota</taxon>
        <taxon>Metazoa</taxon>
        <taxon>Chordata</taxon>
        <taxon>Craniata</taxon>
        <taxon>Vertebrata</taxon>
        <taxon>Euteleostomi</taxon>
        <taxon>Actinopterygii</taxon>
        <taxon>Neopterygii</taxon>
        <taxon>Teleostei</taxon>
        <taxon>Anguilliformes</taxon>
        <taxon>Anguillidae</taxon>
        <taxon>Anguilla</taxon>
    </lineage>
</organism>